<feature type="non-terminal residue" evidence="2">
    <location>
        <position position="76"/>
    </location>
</feature>
<proteinExistence type="predicted"/>
<dbReference type="AlphaFoldDB" id="A0AA40JR48"/>
<feature type="region of interest" description="Disordered" evidence="1">
    <location>
        <begin position="1"/>
        <end position="76"/>
    </location>
</feature>
<evidence type="ECO:0000313" key="3">
    <source>
        <dbReference type="Proteomes" id="UP000032274"/>
    </source>
</evidence>
<feature type="compositionally biased region" description="Basic residues" evidence="1">
    <location>
        <begin position="67"/>
        <end position="76"/>
    </location>
</feature>
<accession>A0AA40JR48</accession>
<gene>
    <name evidence="2" type="ORF">QU38_01315</name>
</gene>
<feature type="compositionally biased region" description="Low complexity" evidence="1">
    <location>
        <begin position="1"/>
        <end position="14"/>
    </location>
</feature>
<organism evidence="2 3">
    <name type="scientific">Staphylococcus aureus</name>
    <dbReference type="NCBI Taxonomy" id="1280"/>
    <lineage>
        <taxon>Bacteria</taxon>
        <taxon>Bacillati</taxon>
        <taxon>Bacillota</taxon>
        <taxon>Bacilli</taxon>
        <taxon>Bacillales</taxon>
        <taxon>Staphylococcaceae</taxon>
        <taxon>Staphylococcus</taxon>
    </lineage>
</organism>
<protein>
    <submittedName>
        <fullName evidence="2">Uncharacterized protein</fullName>
    </submittedName>
</protein>
<name>A0AA40JR48_STAAU</name>
<dbReference type="EMBL" id="JXIG01000288">
    <property type="protein sequence ID" value="KIU01497.1"/>
    <property type="molecule type" value="Genomic_DNA"/>
</dbReference>
<feature type="compositionally biased region" description="Basic and acidic residues" evidence="1">
    <location>
        <begin position="53"/>
        <end position="65"/>
    </location>
</feature>
<reference evidence="2 3" key="1">
    <citation type="submission" date="2015-01" db="EMBL/GenBank/DDBJ databases">
        <title>Characterization of Swiss Staphylococcus aureus strains involved in food poisoning.</title>
        <authorList>
            <person name="Crovadore J."/>
            <person name="Chablais R."/>
            <person name="Tonacini J."/>
            <person name="Schnyder B."/>
            <person name="Lefort F."/>
        </authorList>
    </citation>
    <scope>NUCLEOTIDE SEQUENCE [LARGE SCALE GENOMIC DNA]</scope>
    <source>
        <strain evidence="2 3">SA-120</strain>
    </source>
</reference>
<comment type="caution">
    <text evidence="2">The sequence shown here is derived from an EMBL/GenBank/DDBJ whole genome shotgun (WGS) entry which is preliminary data.</text>
</comment>
<sequence>MHRRSAAALPAPAGRAGGRRADGGTGGRKRRPDLRLCHAHGQQAFGGDAGDGGDGRDLRQPDPGRSRAGRRLRRAV</sequence>
<dbReference type="Proteomes" id="UP000032274">
    <property type="component" value="Unassembled WGS sequence"/>
</dbReference>
<evidence type="ECO:0000313" key="2">
    <source>
        <dbReference type="EMBL" id="KIU01497.1"/>
    </source>
</evidence>
<evidence type="ECO:0000256" key="1">
    <source>
        <dbReference type="SAM" id="MobiDB-lite"/>
    </source>
</evidence>